<gene>
    <name evidence="1" type="ORF">EX242_21775</name>
</gene>
<dbReference type="EMBL" id="SHDO01000037">
    <property type="protein sequence ID" value="MBX6982873.1"/>
    <property type="molecule type" value="Genomic_DNA"/>
</dbReference>
<protein>
    <submittedName>
        <fullName evidence="1">Uncharacterized protein</fullName>
    </submittedName>
</protein>
<name>A0AAP2K249_PRORE</name>
<reference evidence="1" key="1">
    <citation type="submission" date="2019-02" db="EMBL/GenBank/DDBJ databases">
        <title>Genomic characterization of isolates from hospital effluents in KZN, South Africa.</title>
        <authorList>
            <person name="Ntshobeni N."/>
            <person name="Allam M."/>
            <person name="Ismail A."/>
            <person name="Amoako D."/>
            <person name="Essack S."/>
            <person name="Chenia H."/>
        </authorList>
    </citation>
    <scope>NUCLEOTIDE SEQUENCE</scope>
    <source>
        <strain evidence="1">AFE97_S1</strain>
    </source>
</reference>
<dbReference type="RefSeq" id="WP_221078175.1">
    <property type="nucleotide sequence ID" value="NZ_SHCZ01000055.1"/>
</dbReference>
<comment type="caution">
    <text evidence="1">The sequence shown here is derived from an EMBL/GenBank/DDBJ whole genome shotgun (WGS) entry which is preliminary data.</text>
</comment>
<organism evidence="1 2">
    <name type="scientific">Providencia rettgeri</name>
    <dbReference type="NCBI Taxonomy" id="587"/>
    <lineage>
        <taxon>Bacteria</taxon>
        <taxon>Pseudomonadati</taxon>
        <taxon>Pseudomonadota</taxon>
        <taxon>Gammaproteobacteria</taxon>
        <taxon>Enterobacterales</taxon>
        <taxon>Morganellaceae</taxon>
        <taxon>Providencia</taxon>
    </lineage>
</organism>
<evidence type="ECO:0000313" key="1">
    <source>
        <dbReference type="EMBL" id="MBX6982873.1"/>
    </source>
</evidence>
<accession>A0AAP2K249</accession>
<sequence length="68" mass="7586">MIIISIKVIQKEDVIRYEFNMKGEQGEYTSPEANAANKLTESIAHLIATQSEVTDTNCQHLAPQSAKH</sequence>
<proteinExistence type="predicted"/>
<dbReference type="Proteomes" id="UP000824410">
    <property type="component" value="Unassembled WGS sequence"/>
</dbReference>
<dbReference type="AlphaFoldDB" id="A0AAP2K249"/>
<evidence type="ECO:0000313" key="2">
    <source>
        <dbReference type="Proteomes" id="UP000824410"/>
    </source>
</evidence>